<name>A0A392RBA3_9FABA</name>
<evidence type="ECO:0000313" key="1">
    <source>
        <dbReference type="EMBL" id="MCI33893.1"/>
    </source>
</evidence>
<organism evidence="1 2">
    <name type="scientific">Trifolium medium</name>
    <dbReference type="NCBI Taxonomy" id="97028"/>
    <lineage>
        <taxon>Eukaryota</taxon>
        <taxon>Viridiplantae</taxon>
        <taxon>Streptophyta</taxon>
        <taxon>Embryophyta</taxon>
        <taxon>Tracheophyta</taxon>
        <taxon>Spermatophyta</taxon>
        <taxon>Magnoliopsida</taxon>
        <taxon>eudicotyledons</taxon>
        <taxon>Gunneridae</taxon>
        <taxon>Pentapetalae</taxon>
        <taxon>rosids</taxon>
        <taxon>fabids</taxon>
        <taxon>Fabales</taxon>
        <taxon>Fabaceae</taxon>
        <taxon>Papilionoideae</taxon>
        <taxon>50 kb inversion clade</taxon>
        <taxon>NPAAA clade</taxon>
        <taxon>Hologalegina</taxon>
        <taxon>IRL clade</taxon>
        <taxon>Trifolieae</taxon>
        <taxon>Trifolium</taxon>
    </lineage>
</organism>
<dbReference type="Proteomes" id="UP000265520">
    <property type="component" value="Unassembled WGS sequence"/>
</dbReference>
<comment type="caution">
    <text evidence="1">The sequence shown here is derived from an EMBL/GenBank/DDBJ whole genome shotgun (WGS) entry which is preliminary data.</text>
</comment>
<dbReference type="InterPro" id="IPR051304">
    <property type="entry name" value="SCF_F-box_domain"/>
</dbReference>
<dbReference type="PANTHER" id="PTHR47123:SF15">
    <property type="entry name" value="F-BOX PROTEIN SKIP23"/>
    <property type="match status" value="1"/>
</dbReference>
<feature type="non-terminal residue" evidence="1">
    <location>
        <position position="134"/>
    </location>
</feature>
<reference evidence="1 2" key="1">
    <citation type="journal article" date="2018" name="Front. Plant Sci.">
        <title>Red Clover (Trifolium pratense) and Zigzag Clover (T. medium) - A Picture of Genomic Similarities and Differences.</title>
        <authorList>
            <person name="Dluhosova J."/>
            <person name="Istvanek J."/>
            <person name="Nedelnik J."/>
            <person name="Repkova J."/>
        </authorList>
    </citation>
    <scope>NUCLEOTIDE SEQUENCE [LARGE SCALE GENOMIC DNA]</scope>
    <source>
        <strain evidence="2">cv. 10/8</strain>
        <tissue evidence="1">Leaf</tissue>
    </source>
</reference>
<dbReference type="EMBL" id="LXQA010208419">
    <property type="protein sequence ID" value="MCI33893.1"/>
    <property type="molecule type" value="Genomic_DNA"/>
</dbReference>
<sequence length="134" mass="14882">MPVIHLGHMFYIHGPSFHYEKVVAATCELGQPLAVLTYDDSDRMLKIFRCEGDSWTSIPTMPTRSSWGDTCLFKGQPCVADNDGRTLMIGPEDSSVMLLANPVFGGHIKFLVESECDLLLLDCYGIDGSDYDEN</sequence>
<dbReference type="AlphaFoldDB" id="A0A392RBA3"/>
<dbReference type="PANTHER" id="PTHR47123">
    <property type="entry name" value="F-BOX PROTEIN SKIP23"/>
    <property type="match status" value="1"/>
</dbReference>
<accession>A0A392RBA3</accession>
<evidence type="ECO:0000313" key="2">
    <source>
        <dbReference type="Proteomes" id="UP000265520"/>
    </source>
</evidence>
<keyword evidence="2" id="KW-1185">Reference proteome</keyword>
<proteinExistence type="predicted"/>
<protein>
    <submittedName>
        <fullName evidence="1">F-box protein</fullName>
    </submittedName>
</protein>